<keyword evidence="8 11" id="KW-1133">Transmembrane helix</keyword>
<feature type="compositionally biased region" description="Acidic residues" evidence="10">
    <location>
        <begin position="1901"/>
        <end position="1910"/>
    </location>
</feature>
<keyword evidence="4 11" id="KW-0812">Transmembrane</keyword>
<feature type="region of interest" description="Disordered" evidence="10">
    <location>
        <begin position="185"/>
        <end position="205"/>
    </location>
</feature>
<organism evidence="13 14">
    <name type="scientific">Edaphochlamys debaryana</name>
    <dbReference type="NCBI Taxonomy" id="47281"/>
    <lineage>
        <taxon>Eukaryota</taxon>
        <taxon>Viridiplantae</taxon>
        <taxon>Chlorophyta</taxon>
        <taxon>core chlorophytes</taxon>
        <taxon>Chlorophyceae</taxon>
        <taxon>CS clade</taxon>
        <taxon>Chlamydomonadales</taxon>
        <taxon>Chlamydomonadales incertae sedis</taxon>
        <taxon>Edaphochlamys</taxon>
    </lineage>
</organism>
<dbReference type="PANTHER" id="PTHR19229">
    <property type="entry name" value="ATP-BINDING CASSETTE TRANSPORTER SUBFAMILY A ABCA"/>
    <property type="match status" value="1"/>
</dbReference>
<dbReference type="PROSITE" id="PS00211">
    <property type="entry name" value="ABC_TRANSPORTER_1"/>
    <property type="match status" value="2"/>
</dbReference>
<protein>
    <recommendedName>
        <fullName evidence="12">ABC transporter domain-containing protein</fullName>
    </recommendedName>
</protein>
<evidence type="ECO:0000256" key="10">
    <source>
        <dbReference type="SAM" id="MobiDB-lite"/>
    </source>
</evidence>
<feature type="compositionally biased region" description="Pro residues" evidence="10">
    <location>
        <begin position="1283"/>
        <end position="1294"/>
    </location>
</feature>
<feature type="region of interest" description="Disordered" evidence="10">
    <location>
        <begin position="1887"/>
        <end position="1912"/>
    </location>
</feature>
<dbReference type="InterPro" id="IPR027417">
    <property type="entry name" value="P-loop_NTPase"/>
</dbReference>
<feature type="transmembrane region" description="Helical" evidence="11">
    <location>
        <begin position="1708"/>
        <end position="1729"/>
    </location>
</feature>
<evidence type="ECO:0000256" key="8">
    <source>
        <dbReference type="ARBA" id="ARBA00022989"/>
    </source>
</evidence>
<proteinExistence type="inferred from homology"/>
<comment type="similarity">
    <text evidence="2">Belongs to the ABC transporter superfamily. ABCA family. CPR flippase (TC 3.A.1.211) subfamily.</text>
</comment>
<evidence type="ECO:0000313" key="14">
    <source>
        <dbReference type="Proteomes" id="UP000612055"/>
    </source>
</evidence>
<dbReference type="PANTHER" id="PTHR19229:SF36">
    <property type="entry name" value="ATP-BINDING CASSETTE SUB-FAMILY A MEMBER 2"/>
    <property type="match status" value="1"/>
</dbReference>
<feature type="compositionally biased region" description="Low complexity" evidence="10">
    <location>
        <begin position="1569"/>
        <end position="1593"/>
    </location>
</feature>
<sequence>MARPQQLNRTRQFLAVLRKNLVLQTRSRKSLLGVGGWAGLLLQLLLPVAFFFVMYLPKYYIKPISHGETLGWAPVQLESRSWAQPYDGPATFKSHGGRARLLLAPDTPPVRGLARVLARGLACPRDPALRLCPAPNLPANFHCMFMPPLPVPPPGAAEAEAAAAEAGVEGGLAARLAAALGLRSRGGGGAAAVKGGAGGGGGDEEDVRVVEGRYRQRRRPAAVLAAAERAAAAANDVYVGAQGLAAAGSAVGGGRFKEGAVGVDPCADFATCVATPACYEHVLVRQIDFMPSAEAARANVSADPDVYDALLYFPEAAEPHHTGTDTDTSDASDTDPDSSSLSTFASRLLNAASPGSLFSTSSAASSSASSLLPGAAPSPPPAGPPAPRDLLRRSVMGMNHTDVPPTRFLLDLFEVVPTRGNGLSLYRRYWFFANLQLAVQRAVMGLRIAAAPKPPPPPVPSPAPPPPAHPPSPRPSPTPPVHPPAPTAPNMPPAAPEGVEEEEQGEGAVGWGYGKHVLGGSRRRAAAEGPGPSDGGGERGGTAPDGDGTATASVYDDAVPANVQVSYKAFPWPAVTEDLGAASAAVFFNLLLVYAFLAPTRAVVGDIVREKELRLREGMRMLGLTEPSYWASWALTHWALLALSGALCAAAGTYPFANSNVWLMLAFFWLYAAALVAYSYCMSTLFASSRVAGTASQLVYALSMLPGFIMPVVYQYGSWTWYAACLAPPSAASLFANVLINWEMVAEGITLRTLWTPISSANGFCAASVLWLLALDVLLYGSLTWYLDKVLPKSYGQRLPWWFPFDRRYWGVERGAGAGAGARKLAASSGDGVTVPLLAPGDEESQHPSPQRSPHPSPSRGPSGGGAGPGGNGAAGPGGDVAVCVRGLVRTFPSTSGGPPKVAVDHLDLQIERGRITALLGHNGAGKTTTIHILTGMLQPSSGRAWVNGFDTATQMDQVRASLGICPQFDILWPDLTVAEHLQLYLAIKGYDPADVPAAAEAAAASVGLGPKLQAAAGELSGGQRRKLSVAIAFLGNPAVVFLDEPTSGMDPYSRRFTWDVIRQHRADSAIVLTTHSMEEADLLGDRVAILARGRLAAQGTGMELKAAHGVGYNLTLVMDPNHPNQRQGSTLPPSPHPAAAPGPRVSASGGAAAGGGAGAVVAAVRLHVPSAELLSAAGSEVVLRLPREAAAAFPPLLRELEGPLGRQGLGVASYGLSLTTLEEVFLSITAAAEAAAAAEQDGLGPGPASAVPTSLGTPPRRRSDPGSPAAAARISTSGGAASPPPPPPLPPPLRGWRLYGQQLRALLAKRVLCARRDRLALVTQLAVPLALVALALYIGSLQVREPSEPPLELSRSAALMDRPLGLSAAPGARNATAGCPGGGGGGGGEGGSTGAWALALRGLGLTGGAGGGGEGLGAGGESGAGAGGVAGVGGCLAAFLAGHPARVAAGIVDSGSTALFTGDVKTRKATLEDYLLRRWYVGGSGSPLYDSIHLTSLPPPSALAVGGAASAAAAAAAAAAPPLAFVLLTNQSAVSALPAALTDAMSAAMSYIDLALPGPFISQPPPSAAALSTSSPSHPARRLAASSSPSSAPSGPFAFSSVSWPLPTLPTEPVVRVQRDAASLMLVLCMVLASAVLSASFVVFVVREQDNNSKHLQLVSGAPPSAYWAANYAWDLTSYALSGAGLVGLIAAYRLPQYSGKRLAATAGLLGGFGPAGLSLTYLAHFAFRDEMRALQRLNTAYFLTGYLGFVVTWIIDLIMLIVPPSALGRLGTIHAWTKALLRTFSPHYCFAKGVYDVGATYNTGFPFFSRGQPFDWDVFGCPMAHMAVQAVLYGAIALAYDMGLFATARARLQDLIAGRGWLGSGPRRAGSPLGVALVEEGARAAGRQGGGGAQGHGEEEQEEDEDVAEERVAVEEGLRDGCPVLLQGVRKAYRQGLFRPPVPAVRGLWLGVPQGECFGLLGVNGAGKTTTFRILTGEVPPDAGDARVGGASVRTQRSAARRRLGYCPQFEALPGAMTGREVATMYARLRGVPEPSVPALVADLLGRLGLERAADQACGGYSGGMKRKLGVAVALVGDPRVTALDEPSTGMDPGARRGLWSCLQSEVIRAGRTVLLTSHSMEECEALCSRLTIMAGGRLRCLGTPQHLKGRFGGGYLLEVKTLPRSASSATLLPLPAPTSTAFAAAAGAPTAASPTPDAPPEAGAGPGSAEAVAQWLAAVCPGAALQEVDQNRLTFAIPRGSADLAALFEAVEGGRARMGLVDYALSQTTLERVFVAMAAEAAGEEDAAHAHPHPHPHAHAHPHAHPHGAHF</sequence>
<feature type="region of interest" description="Disordered" evidence="10">
    <location>
        <begin position="318"/>
        <end position="339"/>
    </location>
</feature>
<evidence type="ECO:0000259" key="12">
    <source>
        <dbReference type="PROSITE" id="PS50893"/>
    </source>
</evidence>
<dbReference type="FunFam" id="3.40.50.300:FF:000665">
    <property type="entry name" value="ABC transporter A family member 2"/>
    <property type="match status" value="1"/>
</dbReference>
<evidence type="ECO:0000256" key="1">
    <source>
        <dbReference type="ARBA" id="ARBA00004141"/>
    </source>
</evidence>
<feature type="region of interest" description="Disordered" evidence="10">
    <location>
        <begin position="1240"/>
        <end position="1295"/>
    </location>
</feature>
<evidence type="ECO:0000256" key="5">
    <source>
        <dbReference type="ARBA" id="ARBA00022737"/>
    </source>
</evidence>
<feature type="transmembrane region" description="Helical" evidence="11">
    <location>
        <begin position="1677"/>
        <end position="1696"/>
    </location>
</feature>
<evidence type="ECO:0000256" key="2">
    <source>
        <dbReference type="ARBA" id="ARBA00008526"/>
    </source>
</evidence>
<dbReference type="GO" id="GO:0016887">
    <property type="term" value="F:ATP hydrolysis activity"/>
    <property type="evidence" value="ECO:0007669"/>
    <property type="project" value="InterPro"/>
</dbReference>
<keyword evidence="7" id="KW-0067">ATP-binding</keyword>
<feature type="compositionally biased region" description="Gly residues" evidence="10">
    <location>
        <begin position="862"/>
        <end position="877"/>
    </location>
</feature>
<feature type="transmembrane region" description="Helical" evidence="11">
    <location>
        <begin position="31"/>
        <end position="56"/>
    </location>
</feature>
<gene>
    <name evidence="13" type="ORF">HYH03_017700</name>
</gene>
<dbReference type="Pfam" id="PF00005">
    <property type="entry name" value="ABC_tran"/>
    <property type="match status" value="2"/>
</dbReference>
<feature type="domain" description="ABC transporter" evidence="12">
    <location>
        <begin position="883"/>
        <end position="1118"/>
    </location>
</feature>
<feature type="transmembrane region" description="Helical" evidence="11">
    <location>
        <begin position="586"/>
        <end position="608"/>
    </location>
</feature>
<dbReference type="InterPro" id="IPR026082">
    <property type="entry name" value="ABCA"/>
</dbReference>
<keyword evidence="5" id="KW-0677">Repeat</keyword>
<dbReference type="GO" id="GO:0005524">
    <property type="term" value="F:ATP binding"/>
    <property type="evidence" value="ECO:0007669"/>
    <property type="project" value="UniProtKB-KW"/>
</dbReference>
<evidence type="ECO:0000256" key="3">
    <source>
        <dbReference type="ARBA" id="ARBA00022448"/>
    </source>
</evidence>
<evidence type="ECO:0000313" key="13">
    <source>
        <dbReference type="EMBL" id="KAG2483446.1"/>
    </source>
</evidence>
<dbReference type="PROSITE" id="PS50893">
    <property type="entry name" value="ABC_TRANSPORTER_2"/>
    <property type="match status" value="2"/>
</dbReference>
<evidence type="ECO:0000256" key="4">
    <source>
        <dbReference type="ARBA" id="ARBA00022692"/>
    </source>
</evidence>
<feature type="region of interest" description="Disordered" evidence="10">
    <location>
        <begin position="1568"/>
        <end position="1593"/>
    </location>
</feature>
<feature type="compositionally biased region" description="Low complexity" evidence="10">
    <location>
        <begin position="541"/>
        <end position="552"/>
    </location>
</feature>
<feature type="transmembrane region" description="Helical" evidence="11">
    <location>
        <begin position="1741"/>
        <end position="1764"/>
    </location>
</feature>
<dbReference type="Gene3D" id="3.40.50.300">
    <property type="entry name" value="P-loop containing nucleotide triphosphate hydrolases"/>
    <property type="match status" value="2"/>
</dbReference>
<dbReference type="GO" id="GO:0140359">
    <property type="term" value="F:ABC-type transporter activity"/>
    <property type="evidence" value="ECO:0007669"/>
    <property type="project" value="InterPro"/>
</dbReference>
<feature type="compositionally biased region" description="Basic residues" evidence="10">
    <location>
        <begin position="2293"/>
        <end position="2314"/>
    </location>
</feature>
<keyword evidence="14" id="KW-1185">Reference proteome</keyword>
<feature type="region of interest" description="Disordered" evidence="10">
    <location>
        <begin position="2188"/>
        <end position="2210"/>
    </location>
</feature>
<feature type="domain" description="ABC transporter" evidence="12">
    <location>
        <begin position="1926"/>
        <end position="2163"/>
    </location>
</feature>
<dbReference type="Proteomes" id="UP000612055">
    <property type="component" value="Unassembled WGS sequence"/>
</dbReference>
<dbReference type="GO" id="GO:0005319">
    <property type="term" value="F:lipid transporter activity"/>
    <property type="evidence" value="ECO:0007669"/>
    <property type="project" value="TreeGrafter"/>
</dbReference>
<feature type="region of interest" description="Disordered" evidence="10">
    <location>
        <begin position="453"/>
        <end position="553"/>
    </location>
</feature>
<dbReference type="InterPro" id="IPR003593">
    <property type="entry name" value="AAA+_ATPase"/>
</dbReference>
<feature type="compositionally biased region" description="Gly residues" evidence="10">
    <location>
        <begin position="185"/>
        <end position="201"/>
    </location>
</feature>
<evidence type="ECO:0000256" key="9">
    <source>
        <dbReference type="ARBA" id="ARBA00023136"/>
    </source>
</evidence>
<feature type="transmembrane region" description="Helical" evidence="11">
    <location>
        <begin position="698"/>
        <end position="714"/>
    </location>
</feature>
<feature type="transmembrane region" description="Helical" evidence="11">
    <location>
        <begin position="761"/>
        <end position="787"/>
    </location>
</feature>
<keyword evidence="3" id="KW-0813">Transport</keyword>
<dbReference type="EMBL" id="JAEHOE010000176">
    <property type="protein sequence ID" value="KAG2483446.1"/>
    <property type="molecule type" value="Genomic_DNA"/>
</dbReference>
<dbReference type="SUPFAM" id="SSF52540">
    <property type="entry name" value="P-loop containing nucleoside triphosphate hydrolases"/>
    <property type="match status" value="2"/>
</dbReference>
<feature type="region of interest" description="Disordered" evidence="10">
    <location>
        <begin position="1119"/>
        <end position="1152"/>
    </location>
</feature>
<name>A0A836BNN1_9CHLO</name>
<evidence type="ECO:0000256" key="6">
    <source>
        <dbReference type="ARBA" id="ARBA00022741"/>
    </source>
</evidence>
<evidence type="ECO:0000256" key="7">
    <source>
        <dbReference type="ARBA" id="ARBA00022840"/>
    </source>
</evidence>
<feature type="transmembrane region" description="Helical" evidence="11">
    <location>
        <begin position="720"/>
        <end position="740"/>
    </location>
</feature>
<feature type="transmembrane region" description="Helical" evidence="11">
    <location>
        <begin position="629"/>
        <end position="656"/>
    </location>
</feature>
<feature type="compositionally biased region" description="Pro residues" evidence="10">
    <location>
        <begin position="376"/>
        <end position="387"/>
    </location>
</feature>
<dbReference type="GO" id="GO:0016020">
    <property type="term" value="C:membrane"/>
    <property type="evidence" value="ECO:0007669"/>
    <property type="project" value="UniProtKB-SubCell"/>
</dbReference>
<dbReference type="SMART" id="SM00382">
    <property type="entry name" value="AAA"/>
    <property type="match status" value="2"/>
</dbReference>
<dbReference type="CDD" id="cd03263">
    <property type="entry name" value="ABC_subfamily_A"/>
    <property type="match status" value="2"/>
</dbReference>
<dbReference type="InterPro" id="IPR003439">
    <property type="entry name" value="ABC_transporter-like_ATP-bd"/>
</dbReference>
<accession>A0A836BNN1</accession>
<feature type="compositionally biased region" description="Low complexity" evidence="10">
    <location>
        <begin position="1142"/>
        <end position="1151"/>
    </location>
</feature>
<dbReference type="Pfam" id="PF12698">
    <property type="entry name" value="ABC2_membrane_3"/>
    <property type="match status" value="2"/>
</dbReference>
<feature type="region of interest" description="Disordered" evidence="10">
    <location>
        <begin position="368"/>
        <end position="390"/>
    </location>
</feature>
<dbReference type="OrthoDB" id="509600at2759"/>
<feature type="transmembrane region" description="Helical" evidence="11">
    <location>
        <begin position="662"/>
        <end position="686"/>
    </location>
</feature>
<comment type="subcellular location">
    <subcellularLocation>
        <location evidence="1">Membrane</location>
        <topology evidence="1">Multi-pass membrane protein</topology>
    </subcellularLocation>
</comment>
<comment type="caution">
    <text evidence="13">The sequence shown here is derived from an EMBL/GenBank/DDBJ whole genome shotgun (WGS) entry which is preliminary data.</text>
</comment>
<feature type="compositionally biased region" description="Polar residues" evidence="10">
    <location>
        <begin position="1123"/>
        <end position="1132"/>
    </location>
</feature>
<dbReference type="InterPro" id="IPR013525">
    <property type="entry name" value="ABC2_TM"/>
</dbReference>
<evidence type="ECO:0000256" key="11">
    <source>
        <dbReference type="SAM" id="Phobius"/>
    </source>
</evidence>
<feature type="region of interest" description="Disordered" evidence="10">
    <location>
        <begin position="2286"/>
        <end position="2314"/>
    </location>
</feature>
<keyword evidence="9 11" id="KW-0472">Membrane</keyword>
<feature type="compositionally biased region" description="Acidic residues" evidence="10">
    <location>
        <begin position="327"/>
        <end position="336"/>
    </location>
</feature>
<reference evidence="13" key="1">
    <citation type="journal article" date="2020" name="bioRxiv">
        <title>Comparative genomics of Chlamydomonas.</title>
        <authorList>
            <person name="Craig R.J."/>
            <person name="Hasan A.R."/>
            <person name="Ness R.W."/>
            <person name="Keightley P.D."/>
        </authorList>
    </citation>
    <scope>NUCLEOTIDE SEQUENCE</scope>
    <source>
        <strain evidence="13">CCAP 11/70</strain>
    </source>
</reference>
<feature type="region of interest" description="Disordered" evidence="10">
    <location>
        <begin position="836"/>
        <end position="877"/>
    </location>
</feature>
<keyword evidence="6" id="KW-0547">Nucleotide-binding</keyword>
<feature type="compositionally biased region" description="Pro residues" evidence="10">
    <location>
        <begin position="453"/>
        <end position="495"/>
    </location>
</feature>
<dbReference type="InterPro" id="IPR017871">
    <property type="entry name" value="ABC_transporter-like_CS"/>
</dbReference>
<dbReference type="FunFam" id="3.40.50.300:FF:000335">
    <property type="entry name" value="ATP binding cassette subfamily A member 5"/>
    <property type="match status" value="1"/>
</dbReference>
<feature type="transmembrane region" description="Helical" evidence="11">
    <location>
        <begin position="1625"/>
        <end position="1647"/>
    </location>
</feature>